<dbReference type="PATRIC" id="fig|768671.3.peg.3921"/>
<dbReference type="GO" id="GO:0031460">
    <property type="term" value="P:glycine betaine transport"/>
    <property type="evidence" value="ECO:0007669"/>
    <property type="project" value="UniProtKB-ARBA"/>
</dbReference>
<keyword evidence="3 8" id="KW-0812">Transmembrane</keyword>
<dbReference type="InterPro" id="IPR000515">
    <property type="entry name" value="MetI-like"/>
</dbReference>
<gene>
    <name evidence="10" type="ORF">ThimaDRAFT_3713</name>
</gene>
<evidence type="ECO:0000256" key="8">
    <source>
        <dbReference type="RuleBase" id="RU363032"/>
    </source>
</evidence>
<evidence type="ECO:0000259" key="9">
    <source>
        <dbReference type="PROSITE" id="PS50928"/>
    </source>
</evidence>
<dbReference type="STRING" id="768671.ThimaDRAFT_3713"/>
<evidence type="ECO:0000256" key="7">
    <source>
        <dbReference type="ARBA" id="ARBA00035652"/>
    </source>
</evidence>
<dbReference type="eggNOG" id="COG1174">
    <property type="taxonomic scope" value="Bacteria"/>
</dbReference>
<keyword evidence="4 8" id="KW-1133">Transmembrane helix</keyword>
<dbReference type="CDD" id="cd06261">
    <property type="entry name" value="TM_PBP2"/>
    <property type="match status" value="1"/>
</dbReference>
<feature type="transmembrane region" description="Helical" evidence="8">
    <location>
        <begin position="359"/>
        <end position="380"/>
    </location>
</feature>
<feature type="transmembrane region" description="Helical" evidence="8">
    <location>
        <begin position="386"/>
        <end position="404"/>
    </location>
</feature>
<evidence type="ECO:0000256" key="2">
    <source>
        <dbReference type="ARBA" id="ARBA00022448"/>
    </source>
</evidence>
<comment type="similarity">
    <text evidence="8">Belongs to the binding-protein-dependent transport system permease family.</text>
</comment>
<name>F9UFL0_9GAMM</name>
<dbReference type="PROSITE" id="PS50928">
    <property type="entry name" value="ABC_TM1"/>
    <property type="match status" value="1"/>
</dbReference>
<comment type="similarity">
    <text evidence="6">In the C-terminal section; belongs to the OsmX family.</text>
</comment>
<dbReference type="InterPro" id="IPR007210">
    <property type="entry name" value="ABC_Gly_betaine_transp_sub-bd"/>
</dbReference>
<dbReference type="Pfam" id="PF00528">
    <property type="entry name" value="BPD_transp_1"/>
    <property type="match status" value="1"/>
</dbReference>
<sequence length="538" mass="57268">MRRGASMRASSRRLPATGLALATVVALLLAVGFAAWSPEPSAEESTPRPVTIGSKKFTESVILGETLRLLALDAGHPARHRAELGGTRILWGALLSGEIDIYPEYSGTLAREILAGEDVSSPERLEAALAARGVRSSASLGFENTYAIAVPEALAEQLGLERISDLREHPDLRLGFSSEFLERADGWPGLQQRYRLPQTRVQGLDHDLVYRGIAAGHLDVTVIYTTDAEIARYGLRMLDDDLGYFEDYQAILLYRAELAEAAPDAVAAFRRLEGAIDAPAMAGMNGAVKLEGDSEQAVAARLLSEGLGLEVTVSGQGFWSQLGQRTLEHLGLVGVSLGAAILFAVPLGVLAAQQARLGHLILGITGMIQTIPSLALFVFLIPWLGIGWLPTVVALFLYSLLPIVRNTHAGLMDIPVPIRESADVLGLTRGARLLLIELPLAANTILAGIKTSAVLNVGTATVAALIGAGGYGQPILTGIRLDDTALIMQGAVPAALLALGLQGLFEFAERWVVPRGLRLKPTDGVRADADPDLERPRP</sequence>
<dbReference type="InterPro" id="IPR041894">
    <property type="entry name" value="PBP2_ProX-like"/>
</dbReference>
<proteinExistence type="inferred from homology"/>
<dbReference type="CDD" id="cd13607">
    <property type="entry name" value="PBP2_AfProX_like"/>
    <property type="match status" value="1"/>
</dbReference>
<dbReference type="Gene3D" id="1.10.3720.10">
    <property type="entry name" value="MetI-like"/>
    <property type="match status" value="1"/>
</dbReference>
<keyword evidence="5 8" id="KW-0472">Membrane</keyword>
<keyword evidence="2 8" id="KW-0813">Transport</keyword>
<dbReference type="EMBL" id="AFWV01000013">
    <property type="protein sequence ID" value="EGV16884.1"/>
    <property type="molecule type" value="Genomic_DNA"/>
</dbReference>
<dbReference type="SUPFAM" id="SSF161098">
    <property type="entry name" value="MetI-like"/>
    <property type="match status" value="1"/>
</dbReference>
<feature type="domain" description="ABC transmembrane type-1" evidence="9">
    <location>
        <begin position="326"/>
        <end position="505"/>
    </location>
</feature>
<evidence type="ECO:0000256" key="4">
    <source>
        <dbReference type="ARBA" id="ARBA00022989"/>
    </source>
</evidence>
<accession>F9UFL0</accession>
<dbReference type="InterPro" id="IPR035906">
    <property type="entry name" value="MetI-like_sf"/>
</dbReference>
<dbReference type="Pfam" id="PF04069">
    <property type="entry name" value="OpuAC"/>
    <property type="match status" value="1"/>
</dbReference>
<evidence type="ECO:0000256" key="6">
    <source>
        <dbReference type="ARBA" id="ARBA00035642"/>
    </source>
</evidence>
<feature type="transmembrane region" description="Helical" evidence="8">
    <location>
        <begin position="330"/>
        <end position="352"/>
    </location>
</feature>
<evidence type="ECO:0000256" key="3">
    <source>
        <dbReference type="ARBA" id="ARBA00022692"/>
    </source>
</evidence>
<dbReference type="Gene3D" id="3.40.190.120">
    <property type="entry name" value="Osmoprotection protein (prox), domain 2"/>
    <property type="match status" value="1"/>
</dbReference>
<dbReference type="GO" id="GO:0022857">
    <property type="term" value="F:transmembrane transporter activity"/>
    <property type="evidence" value="ECO:0007669"/>
    <property type="project" value="InterPro"/>
</dbReference>
<evidence type="ECO:0000313" key="10">
    <source>
        <dbReference type="EMBL" id="EGV16884.1"/>
    </source>
</evidence>
<dbReference type="AlphaFoldDB" id="F9UFL0"/>
<comment type="similarity">
    <text evidence="7">In the N-terminal section; belongs to the binding-protein-dependent transport system permease family.</text>
</comment>
<dbReference type="PANTHER" id="PTHR30177">
    <property type="entry name" value="GLYCINE BETAINE/L-PROLINE TRANSPORT SYSTEM PERMEASE PROTEIN PROW"/>
    <property type="match status" value="1"/>
</dbReference>
<evidence type="ECO:0000313" key="11">
    <source>
        <dbReference type="Proteomes" id="UP000005459"/>
    </source>
</evidence>
<dbReference type="SUPFAM" id="SSF53850">
    <property type="entry name" value="Periplasmic binding protein-like II"/>
    <property type="match status" value="1"/>
</dbReference>
<organism evidence="10 11">
    <name type="scientific">Thiocapsa marina 5811</name>
    <dbReference type="NCBI Taxonomy" id="768671"/>
    <lineage>
        <taxon>Bacteria</taxon>
        <taxon>Pseudomonadati</taxon>
        <taxon>Pseudomonadota</taxon>
        <taxon>Gammaproteobacteria</taxon>
        <taxon>Chromatiales</taxon>
        <taxon>Chromatiaceae</taxon>
        <taxon>Thiocapsa</taxon>
    </lineage>
</organism>
<dbReference type="Gene3D" id="3.40.190.10">
    <property type="entry name" value="Periplasmic binding protein-like II"/>
    <property type="match status" value="1"/>
</dbReference>
<dbReference type="FunFam" id="1.10.3720.10:FF:000001">
    <property type="entry name" value="Glycine betaine ABC transporter, permease"/>
    <property type="match status" value="1"/>
</dbReference>
<dbReference type="Proteomes" id="UP000005459">
    <property type="component" value="Unassembled WGS sequence"/>
</dbReference>
<reference evidence="10 11" key="1">
    <citation type="submission" date="2011-06" db="EMBL/GenBank/DDBJ databases">
        <title>The draft genome of Thiocapsa marina 5811.</title>
        <authorList>
            <consortium name="US DOE Joint Genome Institute (JGI-PGF)"/>
            <person name="Lucas S."/>
            <person name="Han J."/>
            <person name="Cheng J.-F."/>
            <person name="Goodwin L."/>
            <person name="Pitluck S."/>
            <person name="Peters L."/>
            <person name="Land M.L."/>
            <person name="Hauser L."/>
            <person name="Vogl K."/>
            <person name="Liu Z."/>
            <person name="Imhoff J."/>
            <person name="Thiel V."/>
            <person name="Frigaard N.-U."/>
            <person name="Bryant D."/>
            <person name="Woyke T.J."/>
        </authorList>
    </citation>
    <scope>NUCLEOTIDE SEQUENCE [LARGE SCALE GENOMIC DNA]</scope>
    <source>
        <strain evidence="10 11">5811</strain>
    </source>
</reference>
<protein>
    <submittedName>
        <fullName evidence="10">ABC-type glycine betaine transport, periplasmic subunit</fullName>
    </submittedName>
</protein>
<dbReference type="GO" id="GO:0043190">
    <property type="term" value="C:ATP-binding cassette (ABC) transporter complex"/>
    <property type="evidence" value="ECO:0007669"/>
    <property type="project" value="InterPro"/>
</dbReference>
<comment type="subcellular location">
    <subcellularLocation>
        <location evidence="1 8">Cell membrane</location>
        <topology evidence="1 8">Multi-pass membrane protein</topology>
    </subcellularLocation>
</comment>
<evidence type="ECO:0000256" key="5">
    <source>
        <dbReference type="ARBA" id="ARBA00023136"/>
    </source>
</evidence>
<dbReference type="PANTHER" id="PTHR30177:SF4">
    <property type="entry name" value="OSMOPROTECTANT IMPORT PERMEASE PROTEIN OSMW"/>
    <property type="match status" value="1"/>
</dbReference>
<dbReference type="eggNOG" id="COG1732">
    <property type="taxonomic scope" value="Bacteria"/>
</dbReference>
<dbReference type="InterPro" id="IPR051204">
    <property type="entry name" value="ABC_transp_perm/SBD"/>
</dbReference>
<evidence type="ECO:0000256" key="1">
    <source>
        <dbReference type="ARBA" id="ARBA00004651"/>
    </source>
</evidence>
<keyword evidence="11" id="KW-1185">Reference proteome</keyword>